<dbReference type="InterPro" id="IPR021309">
    <property type="entry name" value="YgaP-like_TM"/>
</dbReference>
<dbReference type="RefSeq" id="WP_013171397.1">
    <property type="nucleotide sequence ID" value="NC_014219.1"/>
</dbReference>
<dbReference type="Proteomes" id="UP000000271">
    <property type="component" value="Chromosome"/>
</dbReference>
<keyword evidence="1" id="KW-1133">Transmembrane helix</keyword>
<dbReference type="KEGG" id="bse:Bsel_0430"/>
<dbReference type="EMBL" id="CP001791">
    <property type="protein sequence ID" value="ADH97968.1"/>
    <property type="molecule type" value="Genomic_DNA"/>
</dbReference>
<accession>D6XXB1</accession>
<proteinExistence type="predicted"/>
<name>D6XXB1_BACIE</name>
<evidence type="ECO:0000259" key="2">
    <source>
        <dbReference type="Pfam" id="PF11127"/>
    </source>
</evidence>
<keyword evidence="4" id="KW-1185">Reference proteome</keyword>
<protein>
    <recommendedName>
        <fullName evidence="2">Inner membrane protein YgaP-like transmembrane domain-containing protein</fullName>
    </recommendedName>
</protein>
<feature type="transmembrane region" description="Helical" evidence="1">
    <location>
        <begin position="12"/>
        <end position="27"/>
    </location>
</feature>
<evidence type="ECO:0000313" key="3">
    <source>
        <dbReference type="EMBL" id="ADH97968.1"/>
    </source>
</evidence>
<dbReference type="AlphaFoldDB" id="D6XXB1"/>
<evidence type="ECO:0000256" key="1">
    <source>
        <dbReference type="SAM" id="Phobius"/>
    </source>
</evidence>
<dbReference type="OrthoDB" id="5405951at2"/>
<evidence type="ECO:0000313" key="4">
    <source>
        <dbReference type="Proteomes" id="UP000000271"/>
    </source>
</evidence>
<dbReference type="Pfam" id="PF11127">
    <property type="entry name" value="YgaP-like_TM"/>
    <property type="match status" value="1"/>
</dbReference>
<gene>
    <name evidence="3" type="ordered locus">Bsel_0430</name>
</gene>
<keyword evidence="1" id="KW-0472">Membrane</keyword>
<reference evidence="3" key="1">
    <citation type="submission" date="2009-10" db="EMBL/GenBank/DDBJ databases">
        <title>Complete sequence of Bacillus selenitireducens MLS10.</title>
        <authorList>
            <consortium name="US DOE Joint Genome Institute"/>
            <person name="Lucas S."/>
            <person name="Copeland A."/>
            <person name="Lapidus A."/>
            <person name="Glavina del Rio T."/>
            <person name="Dalin E."/>
            <person name="Tice H."/>
            <person name="Bruce D."/>
            <person name="Goodwin L."/>
            <person name="Pitluck S."/>
            <person name="Sims D."/>
            <person name="Brettin T."/>
            <person name="Detter J.C."/>
            <person name="Han C."/>
            <person name="Larimer F."/>
            <person name="Land M."/>
            <person name="Hauser L."/>
            <person name="Kyrpides N."/>
            <person name="Ovchinnikova G."/>
            <person name="Stolz J."/>
        </authorList>
    </citation>
    <scope>NUCLEOTIDE SEQUENCE [LARGE SCALE GENOMIC DNA]</scope>
    <source>
        <strain evidence="3">MLS10</strain>
    </source>
</reference>
<feature type="domain" description="Inner membrane protein YgaP-like transmembrane" evidence="2">
    <location>
        <begin position="1"/>
        <end position="63"/>
    </location>
</feature>
<keyword evidence="1" id="KW-0812">Transmembrane</keyword>
<dbReference type="HOGENOM" id="CLU_176022_4_1_9"/>
<feature type="transmembrane region" description="Helical" evidence="1">
    <location>
        <begin position="33"/>
        <end position="56"/>
    </location>
</feature>
<sequence length="66" mass="7225">MKANIGSTDRAIRIVIGITLLSLYFFLEGGARWIGLVGFVPILTSFISFCPLYTLIGVNTCKVNTQ</sequence>
<organism evidence="3 4">
    <name type="scientific">Bacillus selenitireducens (strain ATCC 700615 / DSM 15326 / MLS10)</name>
    <dbReference type="NCBI Taxonomy" id="439292"/>
    <lineage>
        <taxon>Bacteria</taxon>
        <taxon>Bacillati</taxon>
        <taxon>Bacillota</taxon>
        <taxon>Bacilli</taxon>
        <taxon>Bacillales</taxon>
        <taxon>Bacillaceae</taxon>
        <taxon>Salisediminibacterium</taxon>
    </lineage>
</organism>
<dbReference type="eggNOG" id="ENOG50314M1">
    <property type="taxonomic scope" value="Bacteria"/>
</dbReference>